<dbReference type="Proteomes" id="UP000198415">
    <property type="component" value="Unassembled WGS sequence"/>
</dbReference>
<name>A0A239BDB0_9ACTN</name>
<dbReference type="Gene3D" id="3.40.50.150">
    <property type="entry name" value="Vaccinia Virus protein VP39"/>
    <property type="match status" value="1"/>
</dbReference>
<dbReference type="GO" id="GO:0008168">
    <property type="term" value="F:methyltransferase activity"/>
    <property type="evidence" value="ECO:0007669"/>
    <property type="project" value="UniProtKB-KW"/>
</dbReference>
<evidence type="ECO:0000313" key="2">
    <source>
        <dbReference type="Proteomes" id="UP000198415"/>
    </source>
</evidence>
<protein>
    <submittedName>
        <fullName evidence="1">DNA (Cytosine-5)-methyltransferase 1</fullName>
    </submittedName>
</protein>
<dbReference type="EMBL" id="FZNR01000009">
    <property type="protein sequence ID" value="SNS05378.1"/>
    <property type="molecule type" value="Genomic_DNA"/>
</dbReference>
<dbReference type="OrthoDB" id="3476156at2"/>
<dbReference type="AlphaFoldDB" id="A0A239BDB0"/>
<dbReference type="RefSeq" id="WP_089295363.1">
    <property type="nucleotide sequence ID" value="NZ_BOMU01000059.1"/>
</dbReference>
<keyword evidence="1" id="KW-0808">Transferase</keyword>
<reference evidence="1 2" key="1">
    <citation type="submission" date="2017-06" db="EMBL/GenBank/DDBJ databases">
        <authorList>
            <person name="Kim H.J."/>
            <person name="Triplett B.A."/>
        </authorList>
    </citation>
    <scope>NUCLEOTIDE SEQUENCE [LARGE SCALE GENOMIC DNA]</scope>
    <source>
        <strain evidence="1 2">DSM 43151</strain>
    </source>
</reference>
<proteinExistence type="predicted"/>
<keyword evidence="2" id="KW-1185">Reference proteome</keyword>
<gene>
    <name evidence="1" type="ORF">SAMN06264365_109106</name>
</gene>
<dbReference type="InterPro" id="IPR029063">
    <property type="entry name" value="SAM-dependent_MTases_sf"/>
</dbReference>
<accession>A0A239BDB0</accession>
<sequence length="252" mass="26922">MSARPRLLDLFGGEGLASLGYALAGFDVTAVEIDPDRIANHVRHPHVRVVEGDATRYPLDGFDVVAGSPPCTDYTERAALAEHVRGDTTGTGWMLPHTLARVRAWAAATGGLYVVENVEGAKRVMGSPLVLCGTMFGLTDGGWHLERHRLFESNAALMAPGPHRCRARGIRGRIIGVYGDLTPNDRSCGGARRPGGDMRAGVERARRLMGAPWASPRGLSLGIPPAYTRFIGDQLMAHLGAAWPVVDVGRAA</sequence>
<dbReference type="SUPFAM" id="SSF53335">
    <property type="entry name" value="S-adenosyl-L-methionine-dependent methyltransferases"/>
    <property type="match status" value="1"/>
</dbReference>
<evidence type="ECO:0000313" key="1">
    <source>
        <dbReference type="EMBL" id="SNS05378.1"/>
    </source>
</evidence>
<organism evidence="1 2">
    <name type="scientific">Actinoplanes regularis</name>
    <dbReference type="NCBI Taxonomy" id="52697"/>
    <lineage>
        <taxon>Bacteria</taxon>
        <taxon>Bacillati</taxon>
        <taxon>Actinomycetota</taxon>
        <taxon>Actinomycetes</taxon>
        <taxon>Micromonosporales</taxon>
        <taxon>Micromonosporaceae</taxon>
        <taxon>Actinoplanes</taxon>
    </lineage>
</organism>
<dbReference type="GO" id="GO:0032259">
    <property type="term" value="P:methylation"/>
    <property type="evidence" value="ECO:0007669"/>
    <property type="project" value="UniProtKB-KW"/>
</dbReference>
<keyword evidence="1" id="KW-0489">Methyltransferase</keyword>